<dbReference type="PRINTS" id="PR00400">
    <property type="entry name" value="TETREPRESSOR"/>
</dbReference>
<sequence length="250" mass="28171">MSNQNPLAKSLQLLWEGLPEPEKGPKPKLSLDQIVAAGVELADSEGLEALSMRRLAQRLGVGTMSLYRYVPSKEELLNLMLDSVVGPSQERLSSPEKGWREFLRTTAYAGRELYLTHPWAIQTNWSRPVLGPNSLADLELFMIGVKELRLSDREKMNLATALDSYVLGTARQELLWRNAAAQSEMTDEEFWNYQLPTLEKAMTSGQFPTMARLSEDTFNGTYEETFDLGLTLILDGLEQKVRERDTRAGS</sequence>
<dbReference type="EMBL" id="WRPM01000057">
    <property type="protein sequence ID" value="MVT26279.1"/>
    <property type="molecule type" value="Genomic_DNA"/>
</dbReference>
<dbReference type="Proteomes" id="UP000460157">
    <property type="component" value="Unassembled WGS sequence"/>
</dbReference>
<evidence type="ECO:0000256" key="1">
    <source>
        <dbReference type="ARBA" id="ARBA00022491"/>
    </source>
</evidence>
<organism evidence="7 8">
    <name type="scientific">Nesterenkonia alkaliphila</name>
    <dbReference type="NCBI Taxonomy" id="1463631"/>
    <lineage>
        <taxon>Bacteria</taxon>
        <taxon>Bacillati</taxon>
        <taxon>Actinomycetota</taxon>
        <taxon>Actinomycetes</taxon>
        <taxon>Micrococcales</taxon>
        <taxon>Micrococcaceae</taxon>
        <taxon>Nesterenkonia</taxon>
    </lineage>
</organism>
<evidence type="ECO:0000313" key="8">
    <source>
        <dbReference type="Proteomes" id="UP000460157"/>
    </source>
</evidence>
<dbReference type="PRINTS" id="PR00455">
    <property type="entry name" value="HTHTETR"/>
</dbReference>
<keyword evidence="3 5" id="KW-0238">DNA-binding</keyword>
<dbReference type="SUPFAM" id="SSF46689">
    <property type="entry name" value="Homeodomain-like"/>
    <property type="match status" value="1"/>
</dbReference>
<feature type="domain" description="HTH tetR-type" evidence="6">
    <location>
        <begin position="28"/>
        <end position="88"/>
    </location>
</feature>
<accession>A0A7K1UIJ2</accession>
<dbReference type="GO" id="GO:0046677">
    <property type="term" value="P:response to antibiotic"/>
    <property type="evidence" value="ECO:0007669"/>
    <property type="project" value="InterPro"/>
</dbReference>
<dbReference type="SUPFAM" id="SSF48498">
    <property type="entry name" value="Tetracyclin repressor-like, C-terminal domain"/>
    <property type="match status" value="1"/>
</dbReference>
<proteinExistence type="predicted"/>
<dbReference type="InterPro" id="IPR009057">
    <property type="entry name" value="Homeodomain-like_sf"/>
</dbReference>
<dbReference type="GO" id="GO:0000976">
    <property type="term" value="F:transcription cis-regulatory region binding"/>
    <property type="evidence" value="ECO:0007669"/>
    <property type="project" value="TreeGrafter"/>
</dbReference>
<reference evidence="7 8" key="1">
    <citation type="submission" date="2019-12" db="EMBL/GenBank/DDBJ databases">
        <title>Nesterenkonia muleiensis sp. nov., a novel actinobacterium isolated from sap of Populus euphratica.</title>
        <authorList>
            <person name="Wang R."/>
        </authorList>
    </citation>
    <scope>NUCLEOTIDE SEQUENCE [LARGE SCALE GENOMIC DNA]</scope>
    <source>
        <strain evidence="7 8">F10</strain>
    </source>
</reference>
<protein>
    <submittedName>
        <fullName evidence="7">TetR family transcriptional regulator</fullName>
    </submittedName>
</protein>
<evidence type="ECO:0000256" key="4">
    <source>
        <dbReference type="ARBA" id="ARBA00023163"/>
    </source>
</evidence>
<dbReference type="AlphaFoldDB" id="A0A7K1UIJ2"/>
<dbReference type="InterPro" id="IPR004111">
    <property type="entry name" value="Repressor_TetR_C"/>
</dbReference>
<keyword evidence="4" id="KW-0804">Transcription</keyword>
<name>A0A7K1UIJ2_9MICC</name>
<dbReference type="Gene3D" id="1.10.357.10">
    <property type="entry name" value="Tetracycline Repressor, domain 2"/>
    <property type="match status" value="1"/>
</dbReference>
<dbReference type="InterPro" id="IPR050109">
    <property type="entry name" value="HTH-type_TetR-like_transc_reg"/>
</dbReference>
<dbReference type="GO" id="GO:0045892">
    <property type="term" value="P:negative regulation of DNA-templated transcription"/>
    <property type="evidence" value="ECO:0007669"/>
    <property type="project" value="InterPro"/>
</dbReference>
<comment type="caution">
    <text evidence="7">The sequence shown here is derived from an EMBL/GenBank/DDBJ whole genome shotgun (WGS) entry which is preliminary data.</text>
</comment>
<dbReference type="GO" id="GO:0003700">
    <property type="term" value="F:DNA-binding transcription factor activity"/>
    <property type="evidence" value="ECO:0007669"/>
    <property type="project" value="TreeGrafter"/>
</dbReference>
<evidence type="ECO:0000259" key="6">
    <source>
        <dbReference type="PROSITE" id="PS50977"/>
    </source>
</evidence>
<keyword evidence="8" id="KW-1185">Reference proteome</keyword>
<keyword evidence="2" id="KW-0805">Transcription regulation</keyword>
<dbReference type="PANTHER" id="PTHR30055">
    <property type="entry name" value="HTH-TYPE TRANSCRIPTIONAL REGULATOR RUTR"/>
    <property type="match status" value="1"/>
</dbReference>
<evidence type="ECO:0000313" key="7">
    <source>
        <dbReference type="EMBL" id="MVT26279.1"/>
    </source>
</evidence>
<dbReference type="InterPro" id="IPR001647">
    <property type="entry name" value="HTH_TetR"/>
</dbReference>
<evidence type="ECO:0000256" key="5">
    <source>
        <dbReference type="PROSITE-ProRule" id="PRU00335"/>
    </source>
</evidence>
<dbReference type="PANTHER" id="PTHR30055:SF151">
    <property type="entry name" value="TRANSCRIPTIONAL REGULATORY PROTEIN"/>
    <property type="match status" value="1"/>
</dbReference>
<dbReference type="Pfam" id="PF00440">
    <property type="entry name" value="TetR_N"/>
    <property type="match status" value="1"/>
</dbReference>
<dbReference type="Gene3D" id="1.10.10.60">
    <property type="entry name" value="Homeodomain-like"/>
    <property type="match status" value="1"/>
</dbReference>
<keyword evidence="1" id="KW-0678">Repressor</keyword>
<gene>
    <name evidence="7" type="ORF">GNZ21_07905</name>
</gene>
<dbReference type="InterPro" id="IPR036271">
    <property type="entry name" value="Tet_transcr_reg_TetR-rel_C_sf"/>
</dbReference>
<dbReference type="Pfam" id="PF02909">
    <property type="entry name" value="TetR_C_1"/>
    <property type="match status" value="1"/>
</dbReference>
<dbReference type="InterPro" id="IPR003012">
    <property type="entry name" value="Tet_transcr_reg_TetR"/>
</dbReference>
<feature type="DNA-binding region" description="H-T-H motif" evidence="5">
    <location>
        <begin position="51"/>
        <end position="70"/>
    </location>
</feature>
<evidence type="ECO:0000256" key="2">
    <source>
        <dbReference type="ARBA" id="ARBA00023015"/>
    </source>
</evidence>
<evidence type="ECO:0000256" key="3">
    <source>
        <dbReference type="ARBA" id="ARBA00023125"/>
    </source>
</evidence>
<dbReference type="RefSeq" id="WP_188503820.1">
    <property type="nucleotide sequence ID" value="NZ_BMFX01000033.1"/>
</dbReference>
<dbReference type="PROSITE" id="PS50977">
    <property type="entry name" value="HTH_TETR_2"/>
    <property type="match status" value="1"/>
</dbReference>